<evidence type="ECO:0000313" key="2">
    <source>
        <dbReference type="Proteomes" id="UP000789525"/>
    </source>
</evidence>
<comment type="caution">
    <text evidence="1">The sequence shown here is derived from an EMBL/GenBank/DDBJ whole genome shotgun (WGS) entry which is preliminary data.</text>
</comment>
<evidence type="ECO:0000313" key="1">
    <source>
        <dbReference type="EMBL" id="CAG8742883.1"/>
    </source>
</evidence>
<gene>
    <name evidence="1" type="ORF">ACOLOM_LOCUS12268</name>
</gene>
<reference evidence="1" key="1">
    <citation type="submission" date="2021-06" db="EMBL/GenBank/DDBJ databases">
        <authorList>
            <person name="Kallberg Y."/>
            <person name="Tangrot J."/>
            <person name="Rosling A."/>
        </authorList>
    </citation>
    <scope>NUCLEOTIDE SEQUENCE</scope>
    <source>
        <strain evidence="1">CL356</strain>
    </source>
</reference>
<protein>
    <submittedName>
        <fullName evidence="1">11311_t:CDS:1</fullName>
    </submittedName>
</protein>
<dbReference type="EMBL" id="CAJVPT010048890">
    <property type="protein sequence ID" value="CAG8742883.1"/>
    <property type="molecule type" value="Genomic_DNA"/>
</dbReference>
<accession>A0ACA9QCF3</accession>
<proteinExistence type="predicted"/>
<dbReference type="Proteomes" id="UP000789525">
    <property type="component" value="Unassembled WGS sequence"/>
</dbReference>
<feature type="non-terminal residue" evidence="1">
    <location>
        <position position="240"/>
    </location>
</feature>
<feature type="non-terminal residue" evidence="1">
    <location>
        <position position="1"/>
    </location>
</feature>
<sequence length="240" mass="26682">LDSILRALLYGQFTETLTGLPIIRAYPTIISTNEQYLDNENRAYFLYIAVSRWLGVRLESIANVLIYIACLLAVLERFQVDPSIVGVILSYSMIITADFSWCIKQFADVEATMNSVERLLYCIDNVEGEADLIIPEHRPPPEWPSKGEIVIKDLEIRYGPENPPVIKGISLTIKGSEKIGIVGRTGCGKSTFVSSFFRINEPSSGKIIIDGIDISSIGLKDLRSKITIIPQDPVLFNGTI</sequence>
<name>A0ACA9QCF3_9GLOM</name>
<keyword evidence="2" id="KW-1185">Reference proteome</keyword>
<organism evidence="1 2">
    <name type="scientific">Acaulospora colombiana</name>
    <dbReference type="NCBI Taxonomy" id="27376"/>
    <lineage>
        <taxon>Eukaryota</taxon>
        <taxon>Fungi</taxon>
        <taxon>Fungi incertae sedis</taxon>
        <taxon>Mucoromycota</taxon>
        <taxon>Glomeromycotina</taxon>
        <taxon>Glomeromycetes</taxon>
        <taxon>Diversisporales</taxon>
        <taxon>Acaulosporaceae</taxon>
        <taxon>Acaulospora</taxon>
    </lineage>
</organism>